<gene>
    <name evidence="2" type="ORF">PHPALM_16583</name>
</gene>
<organism evidence="2 3">
    <name type="scientific">Phytophthora palmivora</name>
    <dbReference type="NCBI Taxonomy" id="4796"/>
    <lineage>
        <taxon>Eukaryota</taxon>
        <taxon>Sar</taxon>
        <taxon>Stramenopiles</taxon>
        <taxon>Oomycota</taxon>
        <taxon>Peronosporomycetes</taxon>
        <taxon>Peronosporales</taxon>
        <taxon>Peronosporaceae</taxon>
        <taxon>Phytophthora</taxon>
    </lineage>
</organism>
<keyword evidence="3" id="KW-1185">Reference proteome</keyword>
<evidence type="ECO:0000313" key="2">
    <source>
        <dbReference type="EMBL" id="POM67423.1"/>
    </source>
</evidence>
<reference evidence="2 3" key="1">
    <citation type="journal article" date="2017" name="Genome Biol. Evol.">
        <title>Phytophthora megakarya and P. palmivora, closely related causal agents of cacao black pod rot, underwent increases in genome sizes and gene numbers by different mechanisms.</title>
        <authorList>
            <person name="Ali S.S."/>
            <person name="Shao J."/>
            <person name="Lary D.J."/>
            <person name="Kronmiller B."/>
            <person name="Shen D."/>
            <person name="Strem M.D."/>
            <person name="Amoako-Attah I."/>
            <person name="Akrofi A.Y."/>
            <person name="Begoude B.A."/>
            <person name="Ten Hoopen G.M."/>
            <person name="Coulibaly K."/>
            <person name="Kebe B.I."/>
            <person name="Melnick R.L."/>
            <person name="Guiltinan M.J."/>
            <person name="Tyler B.M."/>
            <person name="Meinhardt L.W."/>
            <person name="Bailey B.A."/>
        </authorList>
    </citation>
    <scope>NUCLEOTIDE SEQUENCE [LARGE SCALE GENOMIC DNA]</scope>
    <source>
        <strain evidence="3">sbr112.9</strain>
    </source>
</reference>
<dbReference type="EMBL" id="NCKW01009179">
    <property type="protein sequence ID" value="POM67423.1"/>
    <property type="molecule type" value="Genomic_DNA"/>
</dbReference>
<feature type="region of interest" description="Disordered" evidence="1">
    <location>
        <begin position="1"/>
        <end position="54"/>
    </location>
</feature>
<evidence type="ECO:0000256" key="1">
    <source>
        <dbReference type="SAM" id="MobiDB-lite"/>
    </source>
</evidence>
<dbReference type="Proteomes" id="UP000237271">
    <property type="component" value="Unassembled WGS sequence"/>
</dbReference>
<proteinExistence type="predicted"/>
<evidence type="ECO:0000313" key="3">
    <source>
        <dbReference type="Proteomes" id="UP000237271"/>
    </source>
</evidence>
<name>A0A2P4XPE4_9STRA</name>
<sequence length="70" mass="7587">MSRRRMEADGEAAPSNRGLEGALAASAVCANDKHDTGKKPANFAAERSAENEKWRAAEREELASLEKNNT</sequence>
<protein>
    <submittedName>
        <fullName evidence="2">Uncharacterized protein</fullName>
    </submittedName>
</protein>
<comment type="caution">
    <text evidence="2">The sequence shown here is derived from an EMBL/GenBank/DDBJ whole genome shotgun (WGS) entry which is preliminary data.</text>
</comment>
<accession>A0A2P4XPE4</accession>
<dbReference type="AlphaFoldDB" id="A0A2P4XPE4"/>